<dbReference type="Proteomes" id="UP000072741">
    <property type="component" value="Unassembled WGS sequence"/>
</dbReference>
<sequence>MKYLLVIAVVAVAIWIWRRNRQDELDEARPRPQPRPAVKGPQPMVRCSHCGMHLPATEAIDGPGGPFCSERHRQAARR</sequence>
<comment type="caution">
    <text evidence="2">The sequence shown here is derived from an EMBL/GenBank/DDBJ whole genome shotgun (WGS) entry which is preliminary data.</text>
</comment>
<dbReference type="InterPro" id="IPR049708">
    <property type="entry name" value="PP0621-like"/>
</dbReference>
<dbReference type="AlphaFoldDB" id="A0A147HD53"/>
<organism evidence="2 3">
    <name type="scientific">Pseudacidovorax intermedius</name>
    <dbReference type="NCBI Taxonomy" id="433924"/>
    <lineage>
        <taxon>Bacteria</taxon>
        <taxon>Pseudomonadati</taxon>
        <taxon>Pseudomonadota</taxon>
        <taxon>Betaproteobacteria</taxon>
        <taxon>Burkholderiales</taxon>
        <taxon>Comamonadaceae</taxon>
        <taxon>Pseudacidovorax</taxon>
    </lineage>
</organism>
<proteinExistence type="predicted"/>
<evidence type="ECO:0000313" key="2">
    <source>
        <dbReference type="EMBL" id="KTT27968.1"/>
    </source>
</evidence>
<protein>
    <recommendedName>
        <fullName evidence="4">Preprotein translocase subunit YajC</fullName>
    </recommendedName>
</protein>
<dbReference type="RefSeq" id="WP_058639981.1">
    <property type="nucleotide sequence ID" value="NZ_LDSL01000001.1"/>
</dbReference>
<feature type="region of interest" description="Disordered" evidence="1">
    <location>
        <begin position="59"/>
        <end position="78"/>
    </location>
</feature>
<keyword evidence="3" id="KW-1185">Reference proteome</keyword>
<dbReference type="OrthoDB" id="9814432at2"/>
<reference evidence="2 3" key="1">
    <citation type="journal article" date="2016" name="Front. Microbiol.">
        <title>Genomic Resource of Rice Seed Associated Bacteria.</title>
        <authorList>
            <person name="Midha S."/>
            <person name="Bansal K."/>
            <person name="Sharma S."/>
            <person name="Kumar N."/>
            <person name="Patil P.P."/>
            <person name="Chaudhry V."/>
            <person name="Patil P.B."/>
        </authorList>
    </citation>
    <scope>NUCLEOTIDE SEQUENCE [LARGE SCALE GENOMIC DNA]</scope>
    <source>
        <strain evidence="2 3">NS331</strain>
    </source>
</reference>
<accession>A0A147HD53</accession>
<evidence type="ECO:0000256" key="1">
    <source>
        <dbReference type="SAM" id="MobiDB-lite"/>
    </source>
</evidence>
<name>A0A147HD53_9BURK</name>
<gene>
    <name evidence="2" type="ORF">NS331_00035</name>
</gene>
<feature type="compositionally biased region" description="Basic and acidic residues" evidence="1">
    <location>
        <begin position="69"/>
        <end position="78"/>
    </location>
</feature>
<dbReference type="NCBIfam" id="NF041023">
    <property type="entry name" value="PP0621_fam"/>
    <property type="match status" value="1"/>
</dbReference>
<dbReference type="EMBL" id="LDSL01000001">
    <property type="protein sequence ID" value="KTT27968.1"/>
    <property type="molecule type" value="Genomic_DNA"/>
</dbReference>
<evidence type="ECO:0000313" key="3">
    <source>
        <dbReference type="Proteomes" id="UP000072741"/>
    </source>
</evidence>
<evidence type="ECO:0008006" key="4">
    <source>
        <dbReference type="Google" id="ProtNLM"/>
    </source>
</evidence>
<feature type="region of interest" description="Disordered" evidence="1">
    <location>
        <begin position="24"/>
        <end position="43"/>
    </location>
</feature>